<dbReference type="InterPro" id="IPR016171">
    <property type="entry name" value="Vanillyl_alc_oxidase_C-sub2"/>
</dbReference>
<dbReference type="Gene3D" id="3.40.462.10">
    <property type="entry name" value="FAD-linked oxidases, C-terminal domain"/>
    <property type="match status" value="1"/>
</dbReference>
<comment type="cofactor">
    <cofactor evidence="1">
        <name>FAD</name>
        <dbReference type="ChEBI" id="CHEBI:57692"/>
    </cofactor>
</comment>
<dbReference type="InterPro" id="IPR051264">
    <property type="entry name" value="FAD-oxidored/transferase_4"/>
</dbReference>
<evidence type="ECO:0000256" key="4">
    <source>
        <dbReference type="ARBA" id="ARBA00022827"/>
    </source>
</evidence>
<evidence type="ECO:0000259" key="6">
    <source>
        <dbReference type="PROSITE" id="PS51387"/>
    </source>
</evidence>
<organism evidence="7 8">
    <name type="scientific">Plantactinospora alkalitolerans</name>
    <dbReference type="NCBI Taxonomy" id="2789879"/>
    <lineage>
        <taxon>Bacteria</taxon>
        <taxon>Bacillati</taxon>
        <taxon>Actinomycetota</taxon>
        <taxon>Actinomycetes</taxon>
        <taxon>Micromonosporales</taxon>
        <taxon>Micromonosporaceae</taxon>
        <taxon>Plantactinospora</taxon>
    </lineage>
</organism>
<evidence type="ECO:0000256" key="1">
    <source>
        <dbReference type="ARBA" id="ARBA00001974"/>
    </source>
</evidence>
<keyword evidence="5" id="KW-0560">Oxidoreductase</keyword>
<dbReference type="PANTHER" id="PTHR43716:SF1">
    <property type="entry name" value="D-2-HYDROXYGLUTARATE DEHYDROGENASE, MITOCHONDRIAL"/>
    <property type="match status" value="1"/>
</dbReference>
<sequence length="569" mass="61629">MALTRRGFLEASAVTAAGALWTPGSGRSASAPPDFPTDIPVYRETYRNWAGEIQVDGMWTCAPRTPAEVVTVTNWAYGHGYAVRPRGYRHTWSPLTVPAGDGSAGRTILVDTTKHLTGMTVLSTGPAAAVRVQTGASMEDLLGFLEQHGLGVTNTPAPGDLSVGGVLAINGHGTSVPADGETRTPGHTYGSLSNLVLSLSAVVWDAAAGGYVLRTFDRSHPDCAALLTHVGRAFLTEVTMRVGANQNLRCVSTVDIPNSELFAPPGSGARRTLASYVASAGRVEAIWFAFTDKPWLKVWSVAPTRPLTSRPVVAPYNYVFSDNVPEPVSELAELMLNGAWALAPTFGQVQYTTAATGLTATVTTDLWGPSKNLLLYVKATTLRETANGYAVHTNRGSIQRVVSEFAQFYQRQLAAYQSRGEFPVTGQVEIRVAGLDRAADVDVPGAEPPALSAVRPRADHPEWDTVVWFDVLTFPTAPRAHAFYREMETFFFTNYRGAYAGCRVEWSKGWGYTDEAAWADRTMLTQVVPDSYRQGPDPTWNRAVATLNRYDPHRLFSNPFLDVLLPGTS</sequence>
<accession>A0ABS0H919</accession>
<dbReference type="InterPro" id="IPR016164">
    <property type="entry name" value="FAD-linked_Oxase-like_C"/>
</dbReference>
<dbReference type="Pfam" id="PF09129">
    <property type="entry name" value="Chol_subst-bind"/>
    <property type="match status" value="1"/>
</dbReference>
<dbReference type="InterPro" id="IPR016170">
    <property type="entry name" value="Cytok_DH_C_sf"/>
</dbReference>
<gene>
    <name evidence="7" type="ORF">I0C86_39495</name>
</gene>
<dbReference type="RefSeq" id="WP_196206432.1">
    <property type="nucleotide sequence ID" value="NZ_JADPUN010000405.1"/>
</dbReference>
<evidence type="ECO:0000256" key="5">
    <source>
        <dbReference type="ARBA" id="ARBA00023002"/>
    </source>
</evidence>
<evidence type="ECO:0000313" key="7">
    <source>
        <dbReference type="EMBL" id="MBF9134965.1"/>
    </source>
</evidence>
<dbReference type="InterPro" id="IPR016169">
    <property type="entry name" value="FAD-bd_PCMH_sub2"/>
</dbReference>
<dbReference type="Pfam" id="PF01565">
    <property type="entry name" value="FAD_binding_4"/>
    <property type="match status" value="1"/>
</dbReference>
<protein>
    <submittedName>
        <fullName evidence="7">FAD-binding protein</fullName>
    </submittedName>
</protein>
<dbReference type="InterPro" id="IPR016166">
    <property type="entry name" value="FAD-bd_PCMH"/>
</dbReference>
<dbReference type="InterPro" id="IPR016167">
    <property type="entry name" value="FAD-bd_PCMH_sub1"/>
</dbReference>
<comment type="similarity">
    <text evidence="2">Belongs to the FAD-binding oxidoreductase/transferase type 4 family.</text>
</comment>
<evidence type="ECO:0000256" key="2">
    <source>
        <dbReference type="ARBA" id="ARBA00008000"/>
    </source>
</evidence>
<evidence type="ECO:0000256" key="3">
    <source>
        <dbReference type="ARBA" id="ARBA00022630"/>
    </source>
</evidence>
<keyword evidence="8" id="KW-1185">Reference proteome</keyword>
<feature type="domain" description="FAD-binding PCMH-type" evidence="6">
    <location>
        <begin position="52"/>
        <end position="261"/>
    </location>
</feature>
<dbReference type="Gene3D" id="3.30.465.10">
    <property type="match status" value="1"/>
</dbReference>
<dbReference type="PROSITE" id="PS51387">
    <property type="entry name" value="FAD_PCMH"/>
    <property type="match status" value="1"/>
</dbReference>
<dbReference type="InterPro" id="IPR015213">
    <property type="entry name" value="Cholesterol_OX_subst-bd"/>
</dbReference>
<dbReference type="Proteomes" id="UP000638560">
    <property type="component" value="Unassembled WGS sequence"/>
</dbReference>
<dbReference type="SUPFAM" id="SSF55103">
    <property type="entry name" value="FAD-linked oxidases, C-terminal domain"/>
    <property type="match status" value="1"/>
</dbReference>
<comment type="caution">
    <text evidence="7">The sequence shown here is derived from an EMBL/GenBank/DDBJ whole genome shotgun (WGS) entry which is preliminary data.</text>
</comment>
<keyword evidence="3" id="KW-0285">Flavoprotein</keyword>
<dbReference type="InterPro" id="IPR006311">
    <property type="entry name" value="TAT_signal"/>
</dbReference>
<dbReference type="SUPFAM" id="SSF56176">
    <property type="entry name" value="FAD-binding/transporter-associated domain-like"/>
    <property type="match status" value="1"/>
</dbReference>
<evidence type="ECO:0000313" key="8">
    <source>
        <dbReference type="Proteomes" id="UP000638560"/>
    </source>
</evidence>
<reference evidence="7 8" key="1">
    <citation type="submission" date="2020-11" db="EMBL/GenBank/DDBJ databases">
        <title>A novel isolate from a Black sea contaminated sediment with potential to produce alkanes: Plantactinospora alkalitolerans sp. nov.</title>
        <authorList>
            <person name="Carro L."/>
            <person name="Veyisoglu A."/>
            <person name="Guven K."/>
            <person name="Schumann P."/>
            <person name="Klenk H.-P."/>
            <person name="Sahin N."/>
        </authorList>
    </citation>
    <scope>NUCLEOTIDE SEQUENCE [LARGE SCALE GENOMIC DNA]</scope>
    <source>
        <strain evidence="7 8">S1510</strain>
    </source>
</reference>
<dbReference type="InterPro" id="IPR036318">
    <property type="entry name" value="FAD-bd_PCMH-like_sf"/>
</dbReference>
<dbReference type="PROSITE" id="PS51318">
    <property type="entry name" value="TAT"/>
    <property type="match status" value="1"/>
</dbReference>
<proteinExistence type="inferred from homology"/>
<dbReference type="Gene3D" id="1.10.45.10">
    <property type="entry name" value="Vanillyl-alcohol Oxidase, Chain A, domain 4"/>
    <property type="match status" value="1"/>
</dbReference>
<dbReference type="Gene3D" id="3.30.43.10">
    <property type="entry name" value="Uridine Diphospho-n-acetylenolpyruvylglucosamine Reductase, domain 2"/>
    <property type="match status" value="1"/>
</dbReference>
<name>A0ABS0H919_9ACTN</name>
<keyword evidence="4" id="KW-0274">FAD</keyword>
<dbReference type="PANTHER" id="PTHR43716">
    <property type="entry name" value="D-2-HYDROXYGLUTARATE DEHYDROGENASE, MITOCHONDRIAL"/>
    <property type="match status" value="1"/>
</dbReference>
<dbReference type="InterPro" id="IPR006094">
    <property type="entry name" value="Oxid_FAD_bind_N"/>
</dbReference>
<dbReference type="EMBL" id="JADPUN010000405">
    <property type="protein sequence ID" value="MBF9134965.1"/>
    <property type="molecule type" value="Genomic_DNA"/>
</dbReference>